<feature type="region of interest" description="Disordered" evidence="1">
    <location>
        <begin position="1"/>
        <end position="25"/>
    </location>
</feature>
<dbReference type="EMBL" id="HBGS01043400">
    <property type="protein sequence ID" value="CAD9454506.1"/>
    <property type="molecule type" value="Transcribed_RNA"/>
</dbReference>
<feature type="region of interest" description="Disordered" evidence="1">
    <location>
        <begin position="46"/>
        <end position="72"/>
    </location>
</feature>
<proteinExistence type="predicted"/>
<dbReference type="PANTHER" id="PTHR31551:SF1">
    <property type="entry name" value="COILED-COIL DOMAIN-CONTAINING PROTEIN 12"/>
    <property type="match status" value="1"/>
</dbReference>
<name>A0A7S2GKY8_9STRA</name>
<feature type="compositionally biased region" description="Acidic residues" evidence="1">
    <location>
        <begin position="138"/>
        <end position="154"/>
    </location>
</feature>
<dbReference type="AlphaFoldDB" id="A0A7S2GKY8"/>
<feature type="compositionally biased region" description="Basic and acidic residues" evidence="1">
    <location>
        <begin position="46"/>
        <end position="59"/>
    </location>
</feature>
<dbReference type="InterPro" id="IPR013169">
    <property type="entry name" value="mRNA_splic_Cwf18-like"/>
</dbReference>
<dbReference type="GO" id="GO:0071014">
    <property type="term" value="C:post-mRNA release spliceosomal complex"/>
    <property type="evidence" value="ECO:0007669"/>
    <property type="project" value="TreeGrafter"/>
</dbReference>
<dbReference type="GO" id="GO:0005684">
    <property type="term" value="C:U2-type spliceosomal complex"/>
    <property type="evidence" value="ECO:0007669"/>
    <property type="project" value="TreeGrafter"/>
</dbReference>
<evidence type="ECO:0000313" key="2">
    <source>
        <dbReference type="EMBL" id="CAD9454506.1"/>
    </source>
</evidence>
<protein>
    <recommendedName>
        <fullName evidence="3">Coiled-coil domain-containing protein 12</fullName>
    </recommendedName>
</protein>
<feature type="region of interest" description="Disordered" evidence="1">
    <location>
        <begin position="132"/>
        <end position="154"/>
    </location>
</feature>
<evidence type="ECO:0000256" key="1">
    <source>
        <dbReference type="SAM" id="MobiDB-lite"/>
    </source>
</evidence>
<dbReference type="PANTHER" id="PTHR31551">
    <property type="entry name" value="PRE-MRNA-SPLICING FACTOR CWF18"/>
    <property type="match status" value="1"/>
</dbReference>
<organism evidence="2">
    <name type="scientific">Octactis speculum</name>
    <dbReference type="NCBI Taxonomy" id="3111310"/>
    <lineage>
        <taxon>Eukaryota</taxon>
        <taxon>Sar</taxon>
        <taxon>Stramenopiles</taxon>
        <taxon>Ochrophyta</taxon>
        <taxon>Dictyochophyceae</taxon>
        <taxon>Dictyochales</taxon>
        <taxon>Dictyochaceae</taxon>
        <taxon>Octactis</taxon>
    </lineage>
</organism>
<evidence type="ECO:0008006" key="3">
    <source>
        <dbReference type="Google" id="ProtNLM"/>
    </source>
</evidence>
<gene>
    <name evidence="2" type="ORF">DSPE1174_LOCUS22397</name>
</gene>
<reference evidence="2" key="1">
    <citation type="submission" date="2021-01" db="EMBL/GenBank/DDBJ databases">
        <authorList>
            <person name="Corre E."/>
            <person name="Pelletier E."/>
            <person name="Niang G."/>
            <person name="Scheremetjew M."/>
            <person name="Finn R."/>
            <person name="Kale V."/>
            <person name="Holt S."/>
            <person name="Cochrane G."/>
            <person name="Meng A."/>
            <person name="Brown T."/>
            <person name="Cohen L."/>
        </authorList>
    </citation>
    <scope>NUCLEOTIDE SEQUENCE</scope>
    <source>
        <strain evidence="2">CCMP1381</strain>
    </source>
</reference>
<sequence>MATSRKRGMENENGAPKIRFRNYRPQDKKLKVETVKVPLPKPLLDDAARSEAVRAEKENGPTPYAKKNDNPEIEDPIQREIAAHQKEQGGDDLINIAPKKPNWDLKRDVMKKMEKLNRRTQMAIVELIKERIEREAAEESSEEESDESSEEEET</sequence>
<dbReference type="Pfam" id="PF08315">
    <property type="entry name" value="cwf18"/>
    <property type="match status" value="1"/>
</dbReference>
<accession>A0A7S2GKY8</accession>